<feature type="transmembrane region" description="Helical" evidence="1">
    <location>
        <begin position="84"/>
        <end position="110"/>
    </location>
</feature>
<organism evidence="2 3">
    <name type="scientific">Schizosaccharomyces octosporus (strain yFS286)</name>
    <name type="common">Fission yeast</name>
    <name type="synonym">Octosporomyces octosporus</name>
    <dbReference type="NCBI Taxonomy" id="483514"/>
    <lineage>
        <taxon>Eukaryota</taxon>
        <taxon>Fungi</taxon>
        <taxon>Dikarya</taxon>
        <taxon>Ascomycota</taxon>
        <taxon>Taphrinomycotina</taxon>
        <taxon>Schizosaccharomycetes</taxon>
        <taxon>Schizosaccharomycetales</taxon>
        <taxon>Schizosaccharomycetaceae</taxon>
        <taxon>Schizosaccharomyces</taxon>
    </lineage>
</organism>
<reference evidence="2 3" key="1">
    <citation type="journal article" date="2011" name="Science">
        <title>Comparative functional genomics of the fission yeasts.</title>
        <authorList>
            <person name="Rhind N."/>
            <person name="Chen Z."/>
            <person name="Yassour M."/>
            <person name="Thompson D.A."/>
            <person name="Haas B.J."/>
            <person name="Habib N."/>
            <person name="Wapinski I."/>
            <person name="Roy S."/>
            <person name="Lin M.F."/>
            <person name="Heiman D.I."/>
            <person name="Young S.K."/>
            <person name="Furuya K."/>
            <person name="Guo Y."/>
            <person name="Pidoux A."/>
            <person name="Chen H.M."/>
            <person name="Robbertse B."/>
            <person name="Goldberg J.M."/>
            <person name="Aoki K."/>
            <person name="Bayne E.H."/>
            <person name="Berlin A.M."/>
            <person name="Desjardins C.A."/>
            <person name="Dobbs E."/>
            <person name="Dukaj L."/>
            <person name="Fan L."/>
            <person name="FitzGerald M.G."/>
            <person name="French C."/>
            <person name="Gujja S."/>
            <person name="Hansen K."/>
            <person name="Keifenheim D."/>
            <person name="Levin J.Z."/>
            <person name="Mosher R.A."/>
            <person name="Mueller C.A."/>
            <person name="Pfiffner J."/>
            <person name="Priest M."/>
            <person name="Russ C."/>
            <person name="Smialowska A."/>
            <person name="Swoboda P."/>
            <person name="Sykes S.M."/>
            <person name="Vaughn M."/>
            <person name="Vengrova S."/>
            <person name="Yoder R."/>
            <person name="Zeng Q."/>
            <person name="Allshire R."/>
            <person name="Baulcombe D."/>
            <person name="Birren B.W."/>
            <person name="Brown W."/>
            <person name="Ekwall K."/>
            <person name="Kellis M."/>
            <person name="Leatherwood J."/>
            <person name="Levin H."/>
            <person name="Margalit H."/>
            <person name="Martienssen R."/>
            <person name="Nieduszynski C.A."/>
            <person name="Spatafora J.W."/>
            <person name="Friedman N."/>
            <person name="Dalgaard J.Z."/>
            <person name="Baumann P."/>
            <person name="Niki H."/>
            <person name="Regev A."/>
            <person name="Nusbaum C."/>
        </authorList>
    </citation>
    <scope>NUCLEOTIDE SEQUENCE [LARGE SCALE GENOMIC DNA]</scope>
    <source>
        <strain evidence="3">yFS286</strain>
    </source>
</reference>
<evidence type="ECO:0000313" key="3">
    <source>
        <dbReference type="Proteomes" id="UP000016088"/>
    </source>
</evidence>
<evidence type="ECO:0000313" key="2">
    <source>
        <dbReference type="EMBL" id="EPX73456.1"/>
    </source>
</evidence>
<dbReference type="Pfam" id="PF12716">
    <property type="entry name" value="Apq12"/>
    <property type="match status" value="1"/>
</dbReference>
<dbReference type="VEuPathDB" id="FungiDB:SOCG_02680"/>
<name>S9PWJ7_SCHOY</name>
<dbReference type="GO" id="GO:0006643">
    <property type="term" value="P:membrane lipid metabolic process"/>
    <property type="evidence" value="ECO:0007669"/>
    <property type="project" value="EnsemblFungi"/>
</dbReference>
<keyword evidence="1" id="KW-0812">Transmembrane</keyword>
<keyword evidence="3" id="KW-1185">Reference proteome</keyword>
<dbReference type="HOGENOM" id="CLU_2134992_0_0_1"/>
<gene>
    <name evidence="2" type="ORF">SOCG_02680</name>
</gene>
<dbReference type="Proteomes" id="UP000016088">
    <property type="component" value="Unassembled WGS sequence"/>
</dbReference>
<dbReference type="GO" id="GO:0097038">
    <property type="term" value="C:perinuclear endoplasmic reticulum"/>
    <property type="evidence" value="ECO:0007669"/>
    <property type="project" value="EnsemblFungi"/>
</dbReference>
<dbReference type="GeneID" id="25031655"/>
<accession>S9PWJ7</accession>
<dbReference type="AlphaFoldDB" id="S9PWJ7"/>
<dbReference type="RefSeq" id="XP_013016625.1">
    <property type="nucleotide sequence ID" value="XM_013161171.1"/>
</dbReference>
<dbReference type="OMA" id="AKYMIDY"/>
<dbReference type="InterPro" id="IPR024316">
    <property type="entry name" value="APQ12"/>
</dbReference>
<dbReference type="OrthoDB" id="5326531at2759"/>
<keyword evidence="1" id="KW-1133">Transmembrane helix</keyword>
<feature type="transmembrane region" description="Helical" evidence="1">
    <location>
        <begin position="56"/>
        <end position="78"/>
    </location>
</feature>
<dbReference type="GO" id="GO:0007077">
    <property type="term" value="P:mitotic nuclear membrane disassembly"/>
    <property type="evidence" value="ECO:0007669"/>
    <property type="project" value="EnsemblFungi"/>
</dbReference>
<dbReference type="EMBL" id="KE503206">
    <property type="protein sequence ID" value="EPX73456.1"/>
    <property type="molecule type" value="Genomic_DNA"/>
</dbReference>
<proteinExistence type="predicted"/>
<dbReference type="GO" id="GO:0140599">
    <property type="term" value="C:mitotic nuclear bridge midzone membrane domain"/>
    <property type="evidence" value="ECO:0007669"/>
    <property type="project" value="EnsemblFungi"/>
</dbReference>
<evidence type="ECO:0000256" key="1">
    <source>
        <dbReference type="SAM" id="Phobius"/>
    </source>
</evidence>
<sequence length="113" mass="12932">MALTQVFGGLIAKYMIDYGLTSQPDQILQKVEEVSKNIEQYESSFFKSLYKRKQPFSLPSLINILTLILVLYISLIIVNRATRIALALFRTLATISFFLLMVCVGVYWFLNGQ</sequence>
<protein>
    <submittedName>
        <fullName evidence="2">Nuclear membrane organization protein Apq12</fullName>
    </submittedName>
</protein>
<dbReference type="GO" id="GO:0042175">
    <property type="term" value="C:nuclear outer membrane-endoplasmic reticulum membrane network"/>
    <property type="evidence" value="ECO:0007669"/>
    <property type="project" value="EnsemblFungi"/>
</dbReference>
<keyword evidence="1" id="KW-0472">Membrane</keyword>